<feature type="transmembrane region" description="Helical" evidence="1">
    <location>
        <begin position="60"/>
        <end position="85"/>
    </location>
</feature>
<gene>
    <name evidence="2" type="ORF">PZE19_30395</name>
</gene>
<reference evidence="2 3" key="1">
    <citation type="submission" date="2023-03" db="EMBL/GenBank/DDBJ databases">
        <title>Paludisphaera mucosa sp. nov. a novel planctomycete from northern fen.</title>
        <authorList>
            <person name="Ivanova A."/>
        </authorList>
    </citation>
    <scope>NUCLEOTIDE SEQUENCE [LARGE SCALE GENOMIC DNA]</scope>
    <source>
        <strain evidence="2 3">Pla2</strain>
    </source>
</reference>
<organism evidence="2 3">
    <name type="scientific">Paludisphaera mucosa</name>
    <dbReference type="NCBI Taxonomy" id="3030827"/>
    <lineage>
        <taxon>Bacteria</taxon>
        <taxon>Pseudomonadati</taxon>
        <taxon>Planctomycetota</taxon>
        <taxon>Planctomycetia</taxon>
        <taxon>Isosphaerales</taxon>
        <taxon>Isosphaeraceae</taxon>
        <taxon>Paludisphaera</taxon>
    </lineage>
</organism>
<dbReference type="Proteomes" id="UP001216907">
    <property type="component" value="Unassembled WGS sequence"/>
</dbReference>
<sequence length="149" mass="15255">MAHQAVLNDGPRPAASNGRPNGLIENVSSFGNDLATLATLQSKLVAADARESLAKSAPALAGLALAILLAFAGSVAILGGLGLWLAEAFALKPAVALMLTGLGALVVVALLAAVCVKLLGSSFTTFRRSAEELERNLAWIKTTLTYSGR</sequence>
<name>A0ABT6FKK1_9BACT</name>
<evidence type="ECO:0000256" key="1">
    <source>
        <dbReference type="SAM" id="Phobius"/>
    </source>
</evidence>
<accession>A0ABT6FKK1</accession>
<keyword evidence="1" id="KW-0812">Transmembrane</keyword>
<keyword evidence="1" id="KW-1133">Transmembrane helix</keyword>
<keyword evidence="1" id="KW-0472">Membrane</keyword>
<dbReference type="Pfam" id="PF07332">
    <property type="entry name" value="Phage_holin_3_6"/>
    <property type="match status" value="1"/>
</dbReference>
<dbReference type="RefSeq" id="WP_277864425.1">
    <property type="nucleotide sequence ID" value="NZ_JARRAG010000003.1"/>
</dbReference>
<protein>
    <submittedName>
        <fullName evidence="2">Phage holin family protein</fullName>
    </submittedName>
</protein>
<proteinExistence type="predicted"/>
<feature type="transmembrane region" description="Helical" evidence="1">
    <location>
        <begin position="97"/>
        <end position="119"/>
    </location>
</feature>
<keyword evidence="3" id="KW-1185">Reference proteome</keyword>
<evidence type="ECO:0000313" key="3">
    <source>
        <dbReference type="Proteomes" id="UP001216907"/>
    </source>
</evidence>
<dbReference type="InterPro" id="IPR009937">
    <property type="entry name" value="Phage_holin_3_6"/>
</dbReference>
<dbReference type="EMBL" id="JARRAG010000003">
    <property type="protein sequence ID" value="MDG3008097.1"/>
    <property type="molecule type" value="Genomic_DNA"/>
</dbReference>
<comment type="caution">
    <text evidence="2">The sequence shown here is derived from an EMBL/GenBank/DDBJ whole genome shotgun (WGS) entry which is preliminary data.</text>
</comment>
<evidence type="ECO:0000313" key="2">
    <source>
        <dbReference type="EMBL" id="MDG3008097.1"/>
    </source>
</evidence>